<dbReference type="NCBIfam" id="TIGR03506">
    <property type="entry name" value="FlgEFG_subfam"/>
    <property type="match status" value="2"/>
</dbReference>
<evidence type="ECO:0000256" key="2">
    <source>
        <dbReference type="ARBA" id="ARBA00009677"/>
    </source>
</evidence>
<dbReference type="NCBIfam" id="TIGR02490">
    <property type="entry name" value="flgF"/>
    <property type="match status" value="1"/>
</dbReference>
<keyword evidence="3 5" id="KW-0975">Bacterial flagellum</keyword>
<evidence type="ECO:0000259" key="8">
    <source>
        <dbReference type="Pfam" id="PF22692"/>
    </source>
</evidence>
<comment type="subunit">
    <text evidence="4 5">The basal body constitutes a major portion of the flagellar organelle and consists of four rings (L,P,S, and M) mounted on a central rod. The rod consists of about 26 subunits of FlgG in the distal portion, and FlgB, FlgC and FlgF are thought to build up the proximal portion of the rod with about 6 subunits each.</text>
</comment>
<keyword evidence="10" id="KW-0969">Cilium</keyword>
<comment type="similarity">
    <text evidence="2 5">Belongs to the flagella basal body rod proteins family.</text>
</comment>
<dbReference type="Pfam" id="PF22692">
    <property type="entry name" value="LlgE_F_G_D1"/>
    <property type="match status" value="1"/>
</dbReference>
<reference evidence="10 12" key="1">
    <citation type="submission" date="2022-07" db="EMBL/GenBank/DDBJ databases">
        <authorList>
            <person name="Criscuolo A."/>
        </authorList>
    </citation>
    <scope>NUCLEOTIDE SEQUENCE</scope>
    <source>
        <strain evidence="12">CIP 111951</strain>
        <strain evidence="10">CIP111854</strain>
        <strain evidence="9">CIP111951</strain>
    </source>
</reference>
<keyword evidence="11" id="KW-1185">Reference proteome</keyword>
<evidence type="ECO:0000313" key="10">
    <source>
        <dbReference type="EMBL" id="CAH9061667.1"/>
    </source>
</evidence>
<dbReference type="NCBIfam" id="TIGR02488">
    <property type="entry name" value="flgG_G_neg"/>
    <property type="match status" value="1"/>
</dbReference>
<dbReference type="InterPro" id="IPR019776">
    <property type="entry name" value="Flagellar_basal_body_rod_CS"/>
</dbReference>
<evidence type="ECO:0000259" key="7">
    <source>
        <dbReference type="Pfam" id="PF06429"/>
    </source>
</evidence>
<evidence type="ECO:0000256" key="4">
    <source>
        <dbReference type="ARBA" id="ARBA00025933"/>
    </source>
</evidence>
<proteinExistence type="inferred from homology"/>
<sequence>MIEALYIAETGMNSQQELIEVISNNIANVSTPGFKSSDVNFVDLVYQTNPSMQNTQLSEQSQTQGIGVTTSEQMVNFERGDLKQTGNPFDIAINGNGFLAVETQNGELAYTRAGRLRVDESGYLVSSQGQKLSANIQLPPDVTSVTFTSSGAVLVRVDSSTQLVELGQLELVNFSNPQGLTRLGNNLYSATEQAGQPNFSTPGENGVGQIVQGFTELSNVSMNEEMVNLMLAQRGYQLNARIIQVSDQVLETINNLRR</sequence>
<keyword evidence="10" id="KW-0966">Cell projection</keyword>
<dbReference type="InterPro" id="IPR010930">
    <property type="entry name" value="Flg_bb/hook_C_dom"/>
</dbReference>
<dbReference type="Proteomes" id="UP001152467">
    <property type="component" value="Unassembled WGS sequence"/>
</dbReference>
<dbReference type="InterPro" id="IPR053967">
    <property type="entry name" value="LlgE_F_G-like_D1"/>
</dbReference>
<dbReference type="InterPro" id="IPR037925">
    <property type="entry name" value="FlgE/F/G-like"/>
</dbReference>
<feature type="domain" description="Flagellar basal-body/hook protein C-terminal" evidence="7">
    <location>
        <begin position="212"/>
        <end position="256"/>
    </location>
</feature>
<dbReference type="AlphaFoldDB" id="A0A9W4W5K4"/>
<comment type="subunit">
    <text evidence="5">The basal body constitutes a major portion of the flagellar organelle and consists of five rings (E,L,P,S, and M) mounted on a central rod. The rod consists of about 26 subunits of FlgG in the distal portion, and FlgB, FlgC and FlgF are thought to build up the proximal portion of the rod with about 6 subunits each.</text>
</comment>
<accession>A0A9W4W5K4</accession>
<dbReference type="PROSITE" id="PS00588">
    <property type="entry name" value="FLAGELLA_BB_ROD"/>
    <property type="match status" value="1"/>
</dbReference>
<organism evidence="10 11">
    <name type="scientific">Pseudoalteromonas holothuriae</name>
    <dbReference type="NCBI Taxonomy" id="2963714"/>
    <lineage>
        <taxon>Bacteria</taxon>
        <taxon>Pseudomonadati</taxon>
        <taxon>Pseudomonadota</taxon>
        <taxon>Gammaproteobacteria</taxon>
        <taxon>Alteromonadales</taxon>
        <taxon>Pseudoalteromonadaceae</taxon>
        <taxon>Pseudoalteromonas</taxon>
    </lineage>
</organism>
<dbReference type="PANTHER" id="PTHR30435">
    <property type="entry name" value="FLAGELLAR PROTEIN"/>
    <property type="match status" value="1"/>
</dbReference>
<dbReference type="EMBL" id="CAMAPD010000001">
    <property type="protein sequence ID" value="CAH9051005.1"/>
    <property type="molecule type" value="Genomic_DNA"/>
</dbReference>
<dbReference type="Proteomes" id="UP001152485">
    <property type="component" value="Unassembled WGS sequence"/>
</dbReference>
<evidence type="ECO:0000256" key="1">
    <source>
        <dbReference type="ARBA" id="ARBA00004117"/>
    </source>
</evidence>
<dbReference type="EMBL" id="CAMAPC010000011">
    <property type="protein sequence ID" value="CAH9061667.1"/>
    <property type="molecule type" value="Genomic_DNA"/>
</dbReference>
<dbReference type="RefSeq" id="WP_261591509.1">
    <property type="nucleotide sequence ID" value="NZ_CAMAPC010000011.1"/>
</dbReference>
<dbReference type="GO" id="GO:0009426">
    <property type="term" value="C:bacterial-type flagellum basal body, distal rod"/>
    <property type="evidence" value="ECO:0007669"/>
    <property type="project" value="UniProtKB-UniRule"/>
</dbReference>
<dbReference type="PANTHER" id="PTHR30435:SF19">
    <property type="entry name" value="FLAGELLAR BASAL-BODY ROD PROTEIN FLGG"/>
    <property type="match status" value="1"/>
</dbReference>
<dbReference type="InterPro" id="IPR001444">
    <property type="entry name" value="Flag_bb_rod_N"/>
</dbReference>
<dbReference type="InterPro" id="IPR012834">
    <property type="entry name" value="FlgG_G_neg"/>
</dbReference>
<evidence type="ECO:0000256" key="5">
    <source>
        <dbReference type="RuleBase" id="RU362116"/>
    </source>
</evidence>
<feature type="domain" description="Flagellar hook protein FlgE/F/G-like D1" evidence="8">
    <location>
        <begin position="92"/>
        <end position="154"/>
    </location>
</feature>
<dbReference type="Pfam" id="PF06429">
    <property type="entry name" value="Flg_bbr_C"/>
    <property type="match status" value="1"/>
</dbReference>
<dbReference type="GO" id="GO:0071978">
    <property type="term" value="P:bacterial-type flagellum-dependent swarming motility"/>
    <property type="evidence" value="ECO:0007669"/>
    <property type="project" value="TreeGrafter"/>
</dbReference>
<evidence type="ECO:0000259" key="6">
    <source>
        <dbReference type="Pfam" id="PF00460"/>
    </source>
</evidence>
<evidence type="ECO:0000313" key="11">
    <source>
        <dbReference type="Proteomes" id="UP001152467"/>
    </source>
</evidence>
<dbReference type="SUPFAM" id="SSF117143">
    <property type="entry name" value="Flagellar hook protein flgE"/>
    <property type="match status" value="1"/>
</dbReference>
<name>A0A9W4W5K4_9GAMM</name>
<comment type="subcellular location">
    <subcellularLocation>
        <location evidence="1 5">Bacterial flagellum basal body</location>
    </subcellularLocation>
</comment>
<dbReference type="Pfam" id="PF00460">
    <property type="entry name" value="Flg_bb_rod"/>
    <property type="match status" value="1"/>
</dbReference>
<evidence type="ECO:0000313" key="12">
    <source>
        <dbReference type="Proteomes" id="UP001152485"/>
    </source>
</evidence>
<evidence type="ECO:0000256" key="3">
    <source>
        <dbReference type="ARBA" id="ARBA00023143"/>
    </source>
</evidence>
<dbReference type="InterPro" id="IPR012836">
    <property type="entry name" value="FlgF"/>
</dbReference>
<dbReference type="InterPro" id="IPR020013">
    <property type="entry name" value="Flagellar_FlgE/F/G"/>
</dbReference>
<feature type="domain" description="Flagellar basal body rod protein N-terminal" evidence="6">
    <location>
        <begin position="5"/>
        <end position="35"/>
    </location>
</feature>
<keyword evidence="10" id="KW-0282">Flagellum</keyword>
<gene>
    <name evidence="10" type="primary">flgG_1</name>
    <name evidence="10" type="ORF">PSECIP111854_02857</name>
    <name evidence="9" type="ORF">PSECIP111951_00309</name>
</gene>
<evidence type="ECO:0000313" key="9">
    <source>
        <dbReference type="EMBL" id="CAH9051005.1"/>
    </source>
</evidence>
<comment type="caution">
    <text evidence="10">The sequence shown here is derived from an EMBL/GenBank/DDBJ whole genome shotgun (WGS) entry which is preliminary data.</text>
</comment>
<protein>
    <recommendedName>
        <fullName evidence="5">Flagellar basal-body rod protein FlgF</fullName>
    </recommendedName>
    <alternativeName>
        <fullName evidence="5">Distal rod protein</fullName>
    </alternativeName>
    <alternativeName>
        <fullName evidence="5">Flagellar basal-body rod protein FlgG</fullName>
    </alternativeName>
</protein>